<evidence type="ECO:0000313" key="1">
    <source>
        <dbReference type="EMBL" id="KAH1063063.1"/>
    </source>
</evidence>
<dbReference type="AlphaFoldDB" id="A0A9D3UVF9"/>
<gene>
    <name evidence="1" type="ORF">J1N35_028050</name>
</gene>
<evidence type="ECO:0000313" key="2">
    <source>
        <dbReference type="Proteomes" id="UP000828251"/>
    </source>
</evidence>
<dbReference type="EMBL" id="JAIQCV010000009">
    <property type="protein sequence ID" value="KAH1063063.1"/>
    <property type="molecule type" value="Genomic_DNA"/>
</dbReference>
<dbReference type="PANTHER" id="PTHR35046:SF9">
    <property type="entry name" value="RNA-DIRECTED DNA POLYMERASE"/>
    <property type="match status" value="1"/>
</dbReference>
<organism evidence="1 2">
    <name type="scientific">Gossypium stocksii</name>
    <dbReference type="NCBI Taxonomy" id="47602"/>
    <lineage>
        <taxon>Eukaryota</taxon>
        <taxon>Viridiplantae</taxon>
        <taxon>Streptophyta</taxon>
        <taxon>Embryophyta</taxon>
        <taxon>Tracheophyta</taxon>
        <taxon>Spermatophyta</taxon>
        <taxon>Magnoliopsida</taxon>
        <taxon>eudicotyledons</taxon>
        <taxon>Gunneridae</taxon>
        <taxon>Pentapetalae</taxon>
        <taxon>rosids</taxon>
        <taxon>malvids</taxon>
        <taxon>Malvales</taxon>
        <taxon>Malvaceae</taxon>
        <taxon>Malvoideae</taxon>
        <taxon>Gossypium</taxon>
    </lineage>
</organism>
<dbReference type="OrthoDB" id="1747743at2759"/>
<dbReference type="Proteomes" id="UP000828251">
    <property type="component" value="Unassembled WGS sequence"/>
</dbReference>
<protein>
    <submittedName>
        <fullName evidence="1">Uncharacterized protein</fullName>
    </submittedName>
</protein>
<comment type="caution">
    <text evidence="1">The sequence shown here is derived from an EMBL/GenBank/DDBJ whole genome shotgun (WGS) entry which is preliminary data.</text>
</comment>
<sequence>MDYEEEVLEPPTDGKDLSGSSCLIVRCTHNIQVMDDSDKQRTNIFHSRCLNKEKLCSLIIDSGSCANVSLQPNLLRNCWLKFFTL</sequence>
<proteinExistence type="predicted"/>
<keyword evidence="2" id="KW-1185">Reference proteome</keyword>
<reference evidence="1 2" key="1">
    <citation type="journal article" date="2021" name="Plant Biotechnol. J.">
        <title>Multi-omics assisted identification of the key and species-specific regulatory components of drought-tolerant mechanisms in Gossypium stocksii.</title>
        <authorList>
            <person name="Yu D."/>
            <person name="Ke L."/>
            <person name="Zhang D."/>
            <person name="Wu Y."/>
            <person name="Sun Y."/>
            <person name="Mei J."/>
            <person name="Sun J."/>
            <person name="Sun Y."/>
        </authorList>
    </citation>
    <scope>NUCLEOTIDE SEQUENCE [LARGE SCALE GENOMIC DNA]</scope>
    <source>
        <strain evidence="2">cv. E1</strain>
        <tissue evidence="1">Leaf</tissue>
    </source>
</reference>
<name>A0A9D3UVF9_9ROSI</name>
<dbReference type="PANTHER" id="PTHR35046">
    <property type="entry name" value="ZINC KNUCKLE (CCHC-TYPE) FAMILY PROTEIN"/>
    <property type="match status" value="1"/>
</dbReference>
<accession>A0A9D3UVF9</accession>